<keyword evidence="2" id="KW-1185">Reference proteome</keyword>
<comment type="caution">
    <text evidence="1">The sequence shown here is derived from an EMBL/GenBank/DDBJ whole genome shotgun (WGS) entry which is preliminary data.</text>
</comment>
<protein>
    <submittedName>
        <fullName evidence="1">Uncharacterized protein</fullName>
    </submittedName>
</protein>
<dbReference type="Proteomes" id="UP000600918">
    <property type="component" value="Unassembled WGS sequence"/>
</dbReference>
<reference evidence="1" key="1">
    <citation type="journal article" date="2020" name="G3 (Bethesda)">
        <title>High-Quality Assemblies for Three Invasive Social Wasps from the &lt;i&gt;Vespula&lt;/i&gt; Genus.</title>
        <authorList>
            <person name="Harrop T.W.R."/>
            <person name="Guhlin J."/>
            <person name="McLaughlin G.M."/>
            <person name="Permina E."/>
            <person name="Stockwell P."/>
            <person name="Gilligan J."/>
            <person name="Le Lec M.F."/>
            <person name="Gruber M.A.M."/>
            <person name="Quinn O."/>
            <person name="Lovegrove M."/>
            <person name="Duncan E.J."/>
            <person name="Remnant E.J."/>
            <person name="Van Eeckhoven J."/>
            <person name="Graham B."/>
            <person name="Knapp R.A."/>
            <person name="Langford K.W."/>
            <person name="Kronenberg Z."/>
            <person name="Press M.O."/>
            <person name="Eacker S.M."/>
            <person name="Wilson-Rankin E.E."/>
            <person name="Purcell J."/>
            <person name="Lester P.J."/>
            <person name="Dearden P.K."/>
        </authorList>
    </citation>
    <scope>NUCLEOTIDE SEQUENCE</scope>
    <source>
        <strain evidence="1">Volc-1</strain>
    </source>
</reference>
<organism evidence="1 2">
    <name type="scientific">Vespula pensylvanica</name>
    <name type="common">Western yellow jacket</name>
    <name type="synonym">Wasp</name>
    <dbReference type="NCBI Taxonomy" id="30213"/>
    <lineage>
        <taxon>Eukaryota</taxon>
        <taxon>Metazoa</taxon>
        <taxon>Ecdysozoa</taxon>
        <taxon>Arthropoda</taxon>
        <taxon>Hexapoda</taxon>
        <taxon>Insecta</taxon>
        <taxon>Pterygota</taxon>
        <taxon>Neoptera</taxon>
        <taxon>Endopterygota</taxon>
        <taxon>Hymenoptera</taxon>
        <taxon>Apocrita</taxon>
        <taxon>Aculeata</taxon>
        <taxon>Vespoidea</taxon>
        <taxon>Vespidae</taxon>
        <taxon>Vespinae</taxon>
        <taxon>Vespula</taxon>
    </lineage>
</organism>
<dbReference type="EMBL" id="JACSDY010000014">
    <property type="protein sequence ID" value="KAF7409391.1"/>
    <property type="molecule type" value="Genomic_DNA"/>
</dbReference>
<evidence type="ECO:0000313" key="2">
    <source>
        <dbReference type="Proteomes" id="UP000600918"/>
    </source>
</evidence>
<accession>A0A834KP72</accession>
<gene>
    <name evidence="1" type="ORF">H0235_014243</name>
</gene>
<dbReference type="AlphaFoldDB" id="A0A834KP72"/>
<proteinExistence type="predicted"/>
<evidence type="ECO:0000313" key="1">
    <source>
        <dbReference type="EMBL" id="KAF7409391.1"/>
    </source>
</evidence>
<name>A0A834KP72_VESPE</name>
<sequence>MALKNVIQQEEMHDIPKRNRRFRYRYFEVRIGCLQNECSSISLQGRAEERFFRNFQKFLSRVEDIVPRNYSIVQESCSKNFFLLKRRSESDYLVYKESEDNRRIFKSLVVIRNIRGTKEGYFLNVLH</sequence>